<comment type="subcellular location">
    <subcellularLocation>
        <location evidence="1">Membrane</location>
        <topology evidence="1">Multi-pass membrane protein</topology>
    </subcellularLocation>
</comment>
<dbReference type="InterPro" id="IPR002110">
    <property type="entry name" value="Ankyrin_rpt"/>
</dbReference>
<feature type="transmembrane region" description="Helical" evidence="7">
    <location>
        <begin position="425"/>
        <end position="446"/>
    </location>
</feature>
<name>A0ABD1V0D3_9LAMI</name>
<dbReference type="InterPro" id="IPR036770">
    <property type="entry name" value="Ankyrin_rpt-contain_sf"/>
</dbReference>
<dbReference type="Pfam" id="PF00023">
    <property type="entry name" value="Ank"/>
    <property type="match status" value="1"/>
</dbReference>
<keyword evidence="4 7" id="KW-1133">Transmembrane helix</keyword>
<evidence type="ECO:0000256" key="7">
    <source>
        <dbReference type="SAM" id="Phobius"/>
    </source>
</evidence>
<comment type="caution">
    <text evidence="9">The sequence shown here is derived from an EMBL/GenBank/DDBJ whole genome shotgun (WGS) entry which is preliminary data.</text>
</comment>
<organism evidence="9 10">
    <name type="scientific">Forsythia ovata</name>
    <dbReference type="NCBI Taxonomy" id="205694"/>
    <lineage>
        <taxon>Eukaryota</taxon>
        <taxon>Viridiplantae</taxon>
        <taxon>Streptophyta</taxon>
        <taxon>Embryophyta</taxon>
        <taxon>Tracheophyta</taxon>
        <taxon>Spermatophyta</taxon>
        <taxon>Magnoliopsida</taxon>
        <taxon>eudicotyledons</taxon>
        <taxon>Gunneridae</taxon>
        <taxon>Pentapetalae</taxon>
        <taxon>asterids</taxon>
        <taxon>lamiids</taxon>
        <taxon>Lamiales</taxon>
        <taxon>Oleaceae</taxon>
        <taxon>Forsythieae</taxon>
        <taxon>Forsythia</taxon>
    </lineage>
</organism>
<dbReference type="PANTHER" id="PTHR24186:SF50">
    <property type="entry name" value="ANKYRIN REPEAT-CONTAINING PROTEIN ITN1-LIKE ISOFORM X1"/>
    <property type="match status" value="1"/>
</dbReference>
<evidence type="ECO:0000256" key="3">
    <source>
        <dbReference type="ARBA" id="ARBA00022737"/>
    </source>
</evidence>
<dbReference type="SMART" id="SM00248">
    <property type="entry name" value="ANK"/>
    <property type="match status" value="9"/>
</dbReference>
<accession>A0ABD1V0D3</accession>
<evidence type="ECO:0000256" key="2">
    <source>
        <dbReference type="ARBA" id="ARBA00022692"/>
    </source>
</evidence>
<gene>
    <name evidence="9" type="ORF">Fot_23365</name>
</gene>
<feature type="transmembrane region" description="Helical" evidence="7">
    <location>
        <begin position="532"/>
        <end position="553"/>
    </location>
</feature>
<keyword evidence="2 7" id="KW-0812">Transmembrane</keyword>
<dbReference type="InterPro" id="IPR026961">
    <property type="entry name" value="PGG_dom"/>
</dbReference>
<evidence type="ECO:0000256" key="4">
    <source>
        <dbReference type="ARBA" id="ARBA00022989"/>
    </source>
</evidence>
<dbReference type="Pfam" id="PF13962">
    <property type="entry name" value="PGG"/>
    <property type="match status" value="1"/>
</dbReference>
<evidence type="ECO:0000256" key="5">
    <source>
        <dbReference type="ARBA" id="ARBA00023043"/>
    </source>
</evidence>
<reference evidence="10" key="1">
    <citation type="submission" date="2024-07" db="EMBL/GenBank/DDBJ databases">
        <title>Two chromosome-level genome assemblies of Korean endemic species Abeliophyllum distichum and Forsythia ovata (Oleaceae).</title>
        <authorList>
            <person name="Jang H."/>
        </authorList>
    </citation>
    <scope>NUCLEOTIDE SEQUENCE [LARGE SCALE GENOMIC DNA]</scope>
</reference>
<keyword evidence="3" id="KW-0677">Repeat</keyword>
<proteinExistence type="predicted"/>
<dbReference type="SUPFAM" id="SSF48403">
    <property type="entry name" value="Ankyrin repeat"/>
    <property type="match status" value="2"/>
</dbReference>
<dbReference type="Proteomes" id="UP001604277">
    <property type="component" value="Unassembled WGS sequence"/>
</dbReference>
<protein>
    <submittedName>
        <fullName evidence="9">Ankyrin repeat family protein</fullName>
    </submittedName>
</protein>
<evidence type="ECO:0000256" key="6">
    <source>
        <dbReference type="ARBA" id="ARBA00023136"/>
    </source>
</evidence>
<evidence type="ECO:0000313" key="9">
    <source>
        <dbReference type="EMBL" id="KAL2530764.1"/>
    </source>
</evidence>
<dbReference type="Gene3D" id="1.25.40.20">
    <property type="entry name" value="Ankyrin repeat-containing domain"/>
    <property type="match status" value="1"/>
</dbReference>
<dbReference type="AlphaFoldDB" id="A0ABD1V0D3"/>
<evidence type="ECO:0000313" key="10">
    <source>
        <dbReference type="Proteomes" id="UP001604277"/>
    </source>
</evidence>
<dbReference type="Pfam" id="PF12796">
    <property type="entry name" value="Ank_2"/>
    <property type="match status" value="3"/>
</dbReference>
<feature type="transmembrane region" description="Helical" evidence="7">
    <location>
        <begin position="467"/>
        <end position="489"/>
    </location>
</feature>
<evidence type="ECO:0000259" key="8">
    <source>
        <dbReference type="Pfam" id="PF13962"/>
    </source>
</evidence>
<dbReference type="PANTHER" id="PTHR24186">
    <property type="entry name" value="PROTEIN PHOSPHATASE 1 REGULATORY SUBUNIT"/>
    <property type="match status" value="1"/>
</dbReference>
<dbReference type="EMBL" id="JBFOLJ010000006">
    <property type="protein sequence ID" value="KAL2530764.1"/>
    <property type="molecule type" value="Genomic_DNA"/>
</dbReference>
<evidence type="ECO:0000256" key="1">
    <source>
        <dbReference type="ARBA" id="ARBA00004141"/>
    </source>
</evidence>
<sequence length="560" mass="62175">MDPNLYRAAQEGNLHALREKKELFSTQLTPNKNTPLHVVAQFNDSPECIEEILVTNESLLYEVNSDGDTALHIAARIGKCNAGLSIIKWAKRLDEQLELGGGALKKLLTMINRNGDTALHEAIRNDQPKIVQSILEKLPEIANIVNNSLETPLFLAVDRSRVECVKNILVKCPSPAYTGPEGRTALHAVARYNCKQIVEVLLKKHPTLIKEVDDFGWSALHYAARYRTDKVAKELLNADKSIAYIVAEKDNNKTALHIATCKGNVKIMEEILTYCPDCWEMVTSDGQNILHLAVEFEKQEAFDFILKKSWVDNLINQMDDEGNTPLHVYAATPDIYGRALIHHPQADKNVVNKKNMTPLDVVEYSDVYSTSQNFVMEELKKKGATMGFWNPVIHENALRSQEKKSNPEIKRFIPTDIRKIADTHMVVAALITTVAFAAGFTIPGGYESNDGPNQGLAILSRKAAFKVFIISDTVAMVCSAAAVFLHIIGGSFVETSKLVNSYAAALILVMVAMGAMVIAFMTGLYTVLEHSLGLAIIECVICSFCFPVFYYSVKRAFINQ</sequence>
<keyword evidence="10" id="KW-1185">Reference proteome</keyword>
<dbReference type="GO" id="GO:0016020">
    <property type="term" value="C:membrane"/>
    <property type="evidence" value="ECO:0007669"/>
    <property type="project" value="UniProtKB-SubCell"/>
</dbReference>
<keyword evidence="5" id="KW-0040">ANK repeat</keyword>
<feature type="domain" description="PGG" evidence="8">
    <location>
        <begin position="418"/>
        <end position="527"/>
    </location>
</feature>
<keyword evidence="6 7" id="KW-0472">Membrane</keyword>
<feature type="transmembrane region" description="Helical" evidence="7">
    <location>
        <begin position="501"/>
        <end position="525"/>
    </location>
</feature>